<dbReference type="Proteomes" id="UP000267268">
    <property type="component" value="Chromosome 2"/>
</dbReference>
<comment type="similarity">
    <text evidence="2">Belongs to the SusD family.</text>
</comment>
<dbReference type="PROSITE" id="PS51257">
    <property type="entry name" value="PROKAR_LIPOPROTEIN"/>
    <property type="match status" value="1"/>
</dbReference>
<dbReference type="InterPro" id="IPR012944">
    <property type="entry name" value="SusD_RagB_dom"/>
</dbReference>
<dbReference type="KEGG" id="fll:EI427_22835"/>
<feature type="domain" description="SusD-like N-terminal" evidence="7">
    <location>
        <begin position="22"/>
        <end position="232"/>
    </location>
</feature>
<keyword evidence="4" id="KW-0472">Membrane</keyword>
<reference evidence="8 9" key="1">
    <citation type="submission" date="2018-12" db="EMBL/GenBank/DDBJ databases">
        <title>Flammeovirga pectinis sp. nov., isolated from the gut of the Korean scallop, Patinopecten yessoensis.</title>
        <authorList>
            <person name="Bae J.-W."/>
            <person name="Jeong Y.-S."/>
            <person name="Kang W."/>
        </authorList>
    </citation>
    <scope>NUCLEOTIDE SEQUENCE [LARGE SCALE GENOMIC DNA]</scope>
    <source>
        <strain evidence="8 9">L12M1</strain>
    </source>
</reference>
<dbReference type="Pfam" id="PF14322">
    <property type="entry name" value="SusD-like_3"/>
    <property type="match status" value="1"/>
</dbReference>
<keyword evidence="9" id="KW-1185">Reference proteome</keyword>
<dbReference type="SUPFAM" id="SSF48452">
    <property type="entry name" value="TPR-like"/>
    <property type="match status" value="1"/>
</dbReference>
<protein>
    <submittedName>
        <fullName evidence="8">RagB/SusD family nutrient uptake outer membrane protein</fullName>
    </submittedName>
</protein>
<organism evidence="8 9">
    <name type="scientific">Flammeovirga pectinis</name>
    <dbReference type="NCBI Taxonomy" id="2494373"/>
    <lineage>
        <taxon>Bacteria</taxon>
        <taxon>Pseudomonadati</taxon>
        <taxon>Bacteroidota</taxon>
        <taxon>Cytophagia</taxon>
        <taxon>Cytophagales</taxon>
        <taxon>Flammeovirgaceae</taxon>
        <taxon>Flammeovirga</taxon>
    </lineage>
</organism>
<evidence type="ECO:0000256" key="5">
    <source>
        <dbReference type="ARBA" id="ARBA00023237"/>
    </source>
</evidence>
<keyword evidence="5" id="KW-0998">Cell outer membrane</keyword>
<dbReference type="OrthoDB" id="9792139at2"/>
<dbReference type="EMBL" id="CP034563">
    <property type="protein sequence ID" value="AZQ65059.1"/>
    <property type="molecule type" value="Genomic_DNA"/>
</dbReference>
<evidence type="ECO:0000256" key="3">
    <source>
        <dbReference type="ARBA" id="ARBA00022729"/>
    </source>
</evidence>
<gene>
    <name evidence="8" type="ORF">EI427_22835</name>
</gene>
<sequence>MNVKKYITIAAFVFGTMSCDNFLDLQPISEETSDNAYNKASQMESALIGAYETFQSAEYYVWDNVVFSDIRSDNAYAGGDNPEVFEADLLTITPINSRVFTNWSQIYNGILKANTVIEKIELITDPSLKEERKNQIKGEALFLRAYHYFTLVKLFGGVPLILAPTKSTDPVDVRVPRNSEEEVYQQIIADLNLSAQLLPDLYTDDNGNDLGGSTNKARATAGASNALLAKVYAQHREWDNALAAIEKVEKSSAGYVLLSNYSNLFDSENYNNAESILEVQYLGTDEGNFGPQLLLPPSISGDTWRKFVTPSQDLIAAYDNENDAIRKGASVLFENVDWVDEYWGNTAGASIPFSYKWKKAMGWASTDRPYLLRYADIVLLKAEAFNEVGNSAAALVQLNKIRTRVNLAAVSSGLSQDQLRDKILNERRLELAQEGHRWDDLVRQNKVVSTMNNLVEIDLRTGQKVNYNMTEAKVLLPIPQQELDRNPALDQNPL</sequence>
<dbReference type="Pfam" id="PF07980">
    <property type="entry name" value="SusD_RagB"/>
    <property type="match status" value="1"/>
</dbReference>
<evidence type="ECO:0000313" key="9">
    <source>
        <dbReference type="Proteomes" id="UP000267268"/>
    </source>
</evidence>
<comment type="subcellular location">
    <subcellularLocation>
        <location evidence="1">Cell outer membrane</location>
    </subcellularLocation>
</comment>
<dbReference type="GO" id="GO:0009279">
    <property type="term" value="C:cell outer membrane"/>
    <property type="evidence" value="ECO:0007669"/>
    <property type="project" value="UniProtKB-SubCell"/>
</dbReference>
<accession>A0A3Q9FSH4</accession>
<dbReference type="InterPro" id="IPR011990">
    <property type="entry name" value="TPR-like_helical_dom_sf"/>
</dbReference>
<feature type="domain" description="RagB/SusD" evidence="6">
    <location>
        <begin position="307"/>
        <end position="493"/>
    </location>
</feature>
<evidence type="ECO:0000256" key="4">
    <source>
        <dbReference type="ARBA" id="ARBA00023136"/>
    </source>
</evidence>
<keyword evidence="3" id="KW-0732">Signal</keyword>
<dbReference type="AlphaFoldDB" id="A0A3Q9FSH4"/>
<evidence type="ECO:0000259" key="7">
    <source>
        <dbReference type="Pfam" id="PF14322"/>
    </source>
</evidence>
<evidence type="ECO:0000256" key="1">
    <source>
        <dbReference type="ARBA" id="ARBA00004442"/>
    </source>
</evidence>
<evidence type="ECO:0000259" key="6">
    <source>
        <dbReference type="Pfam" id="PF07980"/>
    </source>
</evidence>
<dbReference type="Gene3D" id="1.25.40.390">
    <property type="match status" value="1"/>
</dbReference>
<proteinExistence type="inferred from homology"/>
<evidence type="ECO:0000313" key="8">
    <source>
        <dbReference type="EMBL" id="AZQ65059.1"/>
    </source>
</evidence>
<dbReference type="InterPro" id="IPR033985">
    <property type="entry name" value="SusD-like_N"/>
</dbReference>
<dbReference type="CDD" id="cd08977">
    <property type="entry name" value="SusD"/>
    <property type="match status" value="1"/>
</dbReference>
<name>A0A3Q9FSH4_9BACT</name>
<dbReference type="RefSeq" id="WP_126619400.1">
    <property type="nucleotide sequence ID" value="NZ_CP034563.1"/>
</dbReference>
<evidence type="ECO:0000256" key="2">
    <source>
        <dbReference type="ARBA" id="ARBA00006275"/>
    </source>
</evidence>